<evidence type="ECO:0000313" key="2">
    <source>
        <dbReference type="Proteomes" id="UP001225644"/>
    </source>
</evidence>
<accession>A0ABU0AX56</accession>
<dbReference type="EMBL" id="JAUSUX010000001">
    <property type="protein sequence ID" value="MDQ0285072.1"/>
    <property type="molecule type" value="Genomic_DNA"/>
</dbReference>
<evidence type="ECO:0000313" key="1">
    <source>
        <dbReference type="EMBL" id="MDQ0285072.1"/>
    </source>
</evidence>
<sequence length="58" mass="6667">MGGNIICPPFLFWDKVALDACKKYWNVYNAYASFNRLVGLWPQDRPVLVDGVNLSFQD</sequence>
<protein>
    <submittedName>
        <fullName evidence="1">Uncharacterized protein</fullName>
    </submittedName>
</protein>
<keyword evidence="2" id="KW-1185">Reference proteome</keyword>
<gene>
    <name evidence="1" type="ORF">J2Z49_000162</name>
</gene>
<comment type="caution">
    <text evidence="1">The sequence shown here is derived from an EMBL/GenBank/DDBJ whole genome shotgun (WGS) entry which is preliminary data.</text>
</comment>
<organism evidence="1 2">
    <name type="scientific">Desulfofundulus luciae</name>
    <dbReference type="NCBI Taxonomy" id="74702"/>
    <lineage>
        <taxon>Bacteria</taxon>
        <taxon>Bacillati</taxon>
        <taxon>Bacillota</taxon>
        <taxon>Clostridia</taxon>
        <taxon>Eubacteriales</taxon>
        <taxon>Peptococcaceae</taxon>
        <taxon>Desulfofundulus</taxon>
    </lineage>
</organism>
<name>A0ABU0AX56_9FIRM</name>
<proteinExistence type="predicted"/>
<dbReference type="Proteomes" id="UP001225644">
    <property type="component" value="Unassembled WGS sequence"/>
</dbReference>
<reference evidence="1 2" key="1">
    <citation type="submission" date="2023-07" db="EMBL/GenBank/DDBJ databases">
        <title>Genomic Encyclopedia of Type Strains, Phase IV (KMG-IV): sequencing the most valuable type-strain genomes for metagenomic binning, comparative biology and taxonomic classification.</title>
        <authorList>
            <person name="Goeker M."/>
        </authorList>
    </citation>
    <scope>NUCLEOTIDE SEQUENCE [LARGE SCALE GENOMIC DNA]</scope>
    <source>
        <strain evidence="1 2">DSM 12396</strain>
    </source>
</reference>
<dbReference type="RefSeq" id="WP_307398963.1">
    <property type="nucleotide sequence ID" value="NZ_JAUSUX010000001.1"/>
</dbReference>